<keyword evidence="2" id="KW-0479">Metal-binding</keyword>
<dbReference type="STRING" id="1302250.GCA_001313225_02675"/>
<dbReference type="OrthoDB" id="2148705at2"/>
<dbReference type="SUPFAM" id="SSF55486">
    <property type="entry name" value="Metalloproteases ('zincins'), catalytic domain"/>
    <property type="match status" value="1"/>
</dbReference>
<dbReference type="InterPro" id="IPR001818">
    <property type="entry name" value="Pept_M10_metallopeptidase"/>
</dbReference>
<keyword evidence="1" id="KW-0645">Protease</keyword>
<dbReference type="EMBL" id="BCMG01000012">
    <property type="protein sequence ID" value="GAX02092.1"/>
    <property type="molecule type" value="Genomic_DNA"/>
</dbReference>
<dbReference type="Pfam" id="PF00413">
    <property type="entry name" value="Peptidase_M10"/>
    <property type="match status" value="1"/>
</dbReference>
<comment type="caution">
    <text evidence="6">The sequence shown here is derived from an EMBL/GenBank/DDBJ whole genome shotgun (WGS) entry which is preliminary data.</text>
</comment>
<dbReference type="GO" id="GO:0008270">
    <property type="term" value="F:zinc ion binding"/>
    <property type="evidence" value="ECO:0007669"/>
    <property type="project" value="InterPro"/>
</dbReference>
<evidence type="ECO:0000256" key="3">
    <source>
        <dbReference type="ARBA" id="ARBA00022801"/>
    </source>
</evidence>
<evidence type="ECO:0000313" key="7">
    <source>
        <dbReference type="Proteomes" id="UP000198402"/>
    </source>
</evidence>
<dbReference type="AlphaFoldDB" id="A0A1Z5IKI8"/>
<dbReference type="RefSeq" id="WP_089137179.1">
    <property type="nucleotide sequence ID" value="NZ_BCMG01000012.1"/>
</dbReference>
<keyword evidence="7" id="KW-1185">Reference proteome</keyword>
<dbReference type="GO" id="GO:0031012">
    <property type="term" value="C:extracellular matrix"/>
    <property type="evidence" value="ECO:0007669"/>
    <property type="project" value="InterPro"/>
</dbReference>
<protein>
    <submittedName>
        <fullName evidence="6">Peptidase M10</fullName>
    </submittedName>
</protein>
<dbReference type="Proteomes" id="UP000198402">
    <property type="component" value="Unassembled WGS sequence"/>
</dbReference>
<gene>
    <name evidence="6" type="ORF">IWT126_02156</name>
</gene>
<evidence type="ECO:0000256" key="4">
    <source>
        <dbReference type="ARBA" id="ARBA00022833"/>
    </source>
</evidence>
<feature type="domain" description="Peptidase metallopeptidase" evidence="5">
    <location>
        <begin position="39"/>
        <end position="181"/>
    </location>
</feature>
<keyword evidence="4" id="KW-0862">Zinc</keyword>
<proteinExistence type="predicted"/>
<dbReference type="CDD" id="cd04268">
    <property type="entry name" value="ZnMc_MMP_like"/>
    <property type="match status" value="1"/>
</dbReference>
<reference evidence="6 7" key="1">
    <citation type="submission" date="2015-11" db="EMBL/GenBank/DDBJ databases">
        <title>Draft genome sequences of new species of the genus Lactobacillus isolated from orchardgrass silage.</title>
        <authorList>
            <person name="Tohno M."/>
            <person name="Tanizawa Y."/>
            <person name="Arita M."/>
        </authorList>
    </citation>
    <scope>NUCLEOTIDE SEQUENCE [LARGE SCALE GENOMIC DNA]</scope>
    <source>
        <strain evidence="6 7">IWT126</strain>
    </source>
</reference>
<dbReference type="InterPro" id="IPR006026">
    <property type="entry name" value="Peptidase_Metallo"/>
</dbReference>
<dbReference type="SMART" id="SM00235">
    <property type="entry name" value="ZnMc"/>
    <property type="match status" value="1"/>
</dbReference>
<evidence type="ECO:0000256" key="2">
    <source>
        <dbReference type="ARBA" id="ARBA00022723"/>
    </source>
</evidence>
<name>A0A1Z5IKI8_9LACO</name>
<dbReference type="GO" id="GO:0006508">
    <property type="term" value="P:proteolysis"/>
    <property type="evidence" value="ECO:0007669"/>
    <property type="project" value="UniProtKB-KW"/>
</dbReference>
<keyword evidence="3" id="KW-0378">Hydrolase</keyword>
<sequence>MSTTNRETRILLLVVMVIVSVFWFPVKGVAAITPANPYRFKTAQATVHLSVDAHYNNIWRKAIAAWNSKGVFEFKITQSSTAQINILSMPAALKKPNLTGLTYVYHDENGVITKADTYLNNTALTAYRYTDTQRVNVAEHELGHTMGLAHNPSQKSVMYYENRYYPIQPVDVAAVRAHYQQTATVPPMPAAQQMDTFTRTGIRRPELLNHLCPVLYPIRGLDMQIMTYD</sequence>
<organism evidence="6 7">
    <name type="scientific">Secundilactobacillus silagei JCM 19001</name>
    <dbReference type="NCBI Taxonomy" id="1302250"/>
    <lineage>
        <taxon>Bacteria</taxon>
        <taxon>Bacillati</taxon>
        <taxon>Bacillota</taxon>
        <taxon>Bacilli</taxon>
        <taxon>Lactobacillales</taxon>
        <taxon>Lactobacillaceae</taxon>
        <taxon>Secundilactobacillus</taxon>
    </lineage>
</organism>
<evidence type="ECO:0000256" key="1">
    <source>
        <dbReference type="ARBA" id="ARBA00022670"/>
    </source>
</evidence>
<accession>A0A1Z5IKI8</accession>
<dbReference type="InterPro" id="IPR024079">
    <property type="entry name" value="MetalloPept_cat_dom_sf"/>
</dbReference>
<dbReference type="GO" id="GO:0004222">
    <property type="term" value="F:metalloendopeptidase activity"/>
    <property type="evidence" value="ECO:0007669"/>
    <property type="project" value="InterPro"/>
</dbReference>
<evidence type="ECO:0000259" key="5">
    <source>
        <dbReference type="SMART" id="SM00235"/>
    </source>
</evidence>
<evidence type="ECO:0000313" key="6">
    <source>
        <dbReference type="EMBL" id="GAX02092.1"/>
    </source>
</evidence>
<dbReference type="Gene3D" id="3.40.390.10">
    <property type="entry name" value="Collagenase (Catalytic Domain)"/>
    <property type="match status" value="1"/>
</dbReference>